<organism evidence="13 14">
    <name type="scientific">Succiniclasticum ruminis DSM 9236</name>
    <dbReference type="NCBI Taxonomy" id="1123323"/>
    <lineage>
        <taxon>Bacteria</taxon>
        <taxon>Bacillati</taxon>
        <taxon>Bacillota</taxon>
        <taxon>Negativicutes</taxon>
        <taxon>Acidaminococcales</taxon>
        <taxon>Acidaminococcaceae</taxon>
        <taxon>Succiniclasticum</taxon>
    </lineage>
</organism>
<dbReference type="GO" id="GO:0004789">
    <property type="term" value="F:thiamine-phosphate diphosphorylase activity"/>
    <property type="evidence" value="ECO:0007669"/>
    <property type="project" value="UniProtKB-UniRule"/>
</dbReference>
<evidence type="ECO:0000256" key="5">
    <source>
        <dbReference type="ARBA" id="ARBA00022977"/>
    </source>
</evidence>
<keyword evidence="14" id="KW-1185">Reference proteome</keyword>
<protein>
    <recommendedName>
        <fullName evidence="9">Thiamine-phosphate synthase</fullName>
        <shortName evidence="9">TP synthase</shortName>
        <shortName evidence="9">TPS</shortName>
        <ecNumber evidence="9">2.5.1.3</ecNumber>
    </recommendedName>
    <alternativeName>
        <fullName evidence="9">Thiamine-phosphate pyrophosphorylase</fullName>
        <shortName evidence="9">TMP pyrophosphorylase</shortName>
        <shortName evidence="9">TMP-PPase</shortName>
    </alternativeName>
</protein>
<comment type="catalytic activity">
    <reaction evidence="8 9 10">
        <text>2-[(2R,5Z)-2-carboxy-4-methylthiazol-5(2H)-ylidene]ethyl phosphate + 4-amino-2-methyl-5-(diphosphooxymethyl)pyrimidine + 2 H(+) = thiamine phosphate + CO2 + diphosphate</text>
        <dbReference type="Rhea" id="RHEA:47844"/>
        <dbReference type="ChEBI" id="CHEBI:15378"/>
        <dbReference type="ChEBI" id="CHEBI:16526"/>
        <dbReference type="ChEBI" id="CHEBI:33019"/>
        <dbReference type="ChEBI" id="CHEBI:37575"/>
        <dbReference type="ChEBI" id="CHEBI:57841"/>
        <dbReference type="ChEBI" id="CHEBI:62899"/>
        <dbReference type="EC" id="2.5.1.3"/>
    </reaction>
</comment>
<evidence type="ECO:0000256" key="11">
    <source>
        <dbReference type="RuleBase" id="RU004253"/>
    </source>
</evidence>
<evidence type="ECO:0000256" key="1">
    <source>
        <dbReference type="ARBA" id="ARBA00005165"/>
    </source>
</evidence>
<evidence type="ECO:0000256" key="10">
    <source>
        <dbReference type="RuleBase" id="RU003826"/>
    </source>
</evidence>
<comment type="catalytic activity">
    <reaction evidence="6 9 10">
        <text>4-methyl-5-(2-phosphooxyethyl)-thiazole + 4-amino-2-methyl-5-(diphosphooxymethyl)pyrimidine + H(+) = thiamine phosphate + diphosphate</text>
        <dbReference type="Rhea" id="RHEA:22328"/>
        <dbReference type="ChEBI" id="CHEBI:15378"/>
        <dbReference type="ChEBI" id="CHEBI:33019"/>
        <dbReference type="ChEBI" id="CHEBI:37575"/>
        <dbReference type="ChEBI" id="CHEBI:57841"/>
        <dbReference type="ChEBI" id="CHEBI:58296"/>
        <dbReference type="EC" id="2.5.1.3"/>
    </reaction>
</comment>
<keyword evidence="2 9" id="KW-0808">Transferase</keyword>
<dbReference type="PANTHER" id="PTHR20857">
    <property type="entry name" value="THIAMINE-PHOSPHATE PYROPHOSPHORYLASE"/>
    <property type="match status" value="1"/>
</dbReference>
<dbReference type="HAMAP" id="MF_00097">
    <property type="entry name" value="TMP_synthase"/>
    <property type="match status" value="1"/>
</dbReference>
<feature type="binding site" evidence="9">
    <location>
        <begin position="179"/>
        <end position="181"/>
    </location>
    <ligand>
        <name>2-[(2R,5Z)-2-carboxy-4-methylthiazol-5(2H)-ylidene]ethyl phosphate</name>
        <dbReference type="ChEBI" id="CHEBI:62899"/>
    </ligand>
</feature>
<name>A0A1I2BNI2_9FIRM</name>
<dbReference type="GO" id="GO:0000287">
    <property type="term" value="F:magnesium ion binding"/>
    <property type="evidence" value="ECO:0007669"/>
    <property type="project" value="UniProtKB-UniRule"/>
</dbReference>
<dbReference type="InterPro" id="IPR036206">
    <property type="entry name" value="ThiamineP_synth_sf"/>
</dbReference>
<evidence type="ECO:0000256" key="3">
    <source>
        <dbReference type="ARBA" id="ARBA00022723"/>
    </source>
</evidence>
<comment type="catalytic activity">
    <reaction evidence="7 9 10">
        <text>2-(2-carboxy-4-methylthiazol-5-yl)ethyl phosphate + 4-amino-2-methyl-5-(diphosphooxymethyl)pyrimidine + 2 H(+) = thiamine phosphate + CO2 + diphosphate</text>
        <dbReference type="Rhea" id="RHEA:47848"/>
        <dbReference type="ChEBI" id="CHEBI:15378"/>
        <dbReference type="ChEBI" id="CHEBI:16526"/>
        <dbReference type="ChEBI" id="CHEBI:33019"/>
        <dbReference type="ChEBI" id="CHEBI:37575"/>
        <dbReference type="ChEBI" id="CHEBI:57841"/>
        <dbReference type="ChEBI" id="CHEBI:62890"/>
        <dbReference type="EC" id="2.5.1.3"/>
    </reaction>
</comment>
<feature type="binding site" evidence="9">
    <location>
        <position position="134"/>
    </location>
    <ligand>
        <name>Mg(2+)</name>
        <dbReference type="ChEBI" id="CHEBI:18420"/>
    </ligand>
</feature>
<evidence type="ECO:0000256" key="2">
    <source>
        <dbReference type="ARBA" id="ARBA00022679"/>
    </source>
</evidence>
<evidence type="ECO:0000256" key="4">
    <source>
        <dbReference type="ARBA" id="ARBA00022842"/>
    </source>
</evidence>
<dbReference type="Proteomes" id="UP000198896">
    <property type="component" value="Unassembled WGS sequence"/>
</dbReference>
<feature type="binding site" evidence="9">
    <location>
        <position position="114"/>
    </location>
    <ligand>
        <name>4-amino-2-methyl-5-(diphosphooxymethyl)pyrimidine</name>
        <dbReference type="ChEBI" id="CHEBI:57841"/>
    </ligand>
</feature>
<dbReference type="UniPathway" id="UPA00060">
    <property type="reaction ID" value="UER00141"/>
</dbReference>
<dbReference type="FunFam" id="3.20.20.70:FF:000096">
    <property type="entry name" value="Thiamine-phosphate synthase"/>
    <property type="match status" value="1"/>
</dbReference>
<sequence>MAARLPLPHCARSRCSRCLVSSDWEPFRDANGSCTHYVFKPLPMKTLNLRLYLVTDEHCLPPGRNLFDAVEEALQAGVTLVQYREKNGPGKGMLEKARRLIELCHSYNVSLIVNDRLDVALLSGADGVHLGQDDIPVAEARRLAGEDFLIGATAHNVQEALAAEAAGADYLGCGAVFATHTKKDTVPLGLDGLQAIRQAVRIPIAGIAGITLDNYRLVLDTGANGIAVVSAILGAPDISDVVTKLKL</sequence>
<keyword evidence="5 9" id="KW-0784">Thiamine biosynthesis</keyword>
<dbReference type="NCBIfam" id="TIGR00693">
    <property type="entry name" value="thiE"/>
    <property type="match status" value="1"/>
</dbReference>
<dbReference type="AlphaFoldDB" id="A0A1I2BNI2"/>
<keyword evidence="4 9" id="KW-0460">Magnesium</keyword>
<feature type="binding site" evidence="9">
    <location>
        <begin position="229"/>
        <end position="230"/>
    </location>
    <ligand>
        <name>2-[(2R,5Z)-2-carboxy-4-methylthiazol-5(2H)-ylidene]ethyl phosphate</name>
        <dbReference type="ChEBI" id="CHEBI:62899"/>
    </ligand>
</feature>
<dbReference type="GO" id="GO:0009228">
    <property type="term" value="P:thiamine biosynthetic process"/>
    <property type="evidence" value="ECO:0007669"/>
    <property type="project" value="UniProtKB-KW"/>
</dbReference>
<dbReference type="SUPFAM" id="SSF51391">
    <property type="entry name" value="Thiamin phosphate synthase"/>
    <property type="match status" value="1"/>
</dbReference>
<feature type="binding site" evidence="9">
    <location>
        <begin position="82"/>
        <end position="86"/>
    </location>
    <ligand>
        <name>4-amino-2-methyl-5-(diphosphooxymethyl)pyrimidine</name>
        <dbReference type="ChEBI" id="CHEBI:57841"/>
    </ligand>
</feature>
<reference evidence="13 14" key="1">
    <citation type="submission" date="2016-10" db="EMBL/GenBank/DDBJ databases">
        <authorList>
            <person name="de Groot N.N."/>
        </authorList>
    </citation>
    <scope>NUCLEOTIDE SEQUENCE [LARGE SCALE GENOMIC DNA]</scope>
    <source>
        <strain evidence="13 14">DSM 9236</strain>
    </source>
</reference>
<feature type="domain" description="Thiamine phosphate synthase/TenI" evidence="12">
    <location>
        <begin position="51"/>
        <end position="232"/>
    </location>
</feature>
<dbReference type="EMBL" id="FONL01000009">
    <property type="protein sequence ID" value="SFE57567.1"/>
    <property type="molecule type" value="Genomic_DNA"/>
</dbReference>
<dbReference type="EC" id="2.5.1.3" evidence="9"/>
<dbReference type="PANTHER" id="PTHR20857:SF23">
    <property type="entry name" value="THIAMINE BIOSYNTHETIC BIFUNCTIONAL ENZYME"/>
    <property type="match status" value="1"/>
</dbReference>
<feature type="binding site" evidence="9">
    <location>
        <position position="182"/>
    </location>
    <ligand>
        <name>4-amino-2-methyl-5-(diphosphooxymethyl)pyrimidine</name>
        <dbReference type="ChEBI" id="CHEBI:57841"/>
    </ligand>
</feature>
<dbReference type="InterPro" id="IPR022998">
    <property type="entry name" value="ThiamineP_synth_TenI"/>
</dbReference>
<dbReference type="STRING" id="1123323.SAMN05216245_10974"/>
<comment type="pathway">
    <text evidence="1 9 11">Cofactor biosynthesis; thiamine diphosphate biosynthesis; thiamine phosphate from 4-amino-2-methyl-5-diphosphomethylpyrimidine and 4-methyl-5-(2-phosphoethyl)-thiazole: step 1/1.</text>
</comment>
<accession>A0A1I2BNI2</accession>
<evidence type="ECO:0000313" key="14">
    <source>
        <dbReference type="Proteomes" id="UP000198896"/>
    </source>
</evidence>
<evidence type="ECO:0000259" key="12">
    <source>
        <dbReference type="Pfam" id="PF02581"/>
    </source>
</evidence>
<evidence type="ECO:0000256" key="6">
    <source>
        <dbReference type="ARBA" id="ARBA00047334"/>
    </source>
</evidence>
<feature type="binding site" evidence="9">
    <location>
        <position position="115"/>
    </location>
    <ligand>
        <name>Mg(2+)</name>
        <dbReference type="ChEBI" id="CHEBI:18420"/>
    </ligand>
</feature>
<dbReference type="InterPro" id="IPR013785">
    <property type="entry name" value="Aldolase_TIM"/>
</dbReference>
<dbReference type="InterPro" id="IPR034291">
    <property type="entry name" value="TMP_synthase"/>
</dbReference>
<comment type="function">
    <text evidence="9">Condenses 4-methyl-5-(beta-hydroxyethyl)thiazole monophosphate (THZ-P) and 2-methyl-4-amino-5-hydroxymethyl pyrimidine pyrophosphate (HMP-PP) to form thiamine monophosphate (TMP).</text>
</comment>
<evidence type="ECO:0000256" key="9">
    <source>
        <dbReference type="HAMAP-Rule" id="MF_00097"/>
    </source>
</evidence>
<comment type="similarity">
    <text evidence="9 10">Belongs to the thiamine-phosphate synthase family.</text>
</comment>
<dbReference type="CDD" id="cd00564">
    <property type="entry name" value="TMP_TenI"/>
    <property type="match status" value="1"/>
</dbReference>
<evidence type="ECO:0000256" key="7">
    <source>
        <dbReference type="ARBA" id="ARBA00047851"/>
    </source>
</evidence>
<evidence type="ECO:0000313" key="13">
    <source>
        <dbReference type="EMBL" id="SFE57567.1"/>
    </source>
</evidence>
<dbReference type="Gene3D" id="3.20.20.70">
    <property type="entry name" value="Aldolase class I"/>
    <property type="match status" value="1"/>
</dbReference>
<gene>
    <name evidence="9" type="primary">thiE</name>
    <name evidence="13" type="ORF">SAMN05216245_10974</name>
</gene>
<dbReference type="GO" id="GO:0009229">
    <property type="term" value="P:thiamine diphosphate biosynthetic process"/>
    <property type="evidence" value="ECO:0007669"/>
    <property type="project" value="UniProtKB-UniRule"/>
</dbReference>
<dbReference type="Pfam" id="PF02581">
    <property type="entry name" value="TMP-TENI"/>
    <property type="match status" value="1"/>
</dbReference>
<feature type="binding site" evidence="9">
    <location>
        <position position="209"/>
    </location>
    <ligand>
        <name>2-[(2R,5Z)-2-carboxy-4-methylthiazol-5(2H)-ylidene]ethyl phosphate</name>
        <dbReference type="ChEBI" id="CHEBI:62899"/>
    </ligand>
</feature>
<keyword evidence="3 9" id="KW-0479">Metal-binding</keyword>
<dbReference type="GO" id="GO:0005737">
    <property type="term" value="C:cytoplasm"/>
    <property type="evidence" value="ECO:0007669"/>
    <property type="project" value="TreeGrafter"/>
</dbReference>
<evidence type="ECO:0000256" key="8">
    <source>
        <dbReference type="ARBA" id="ARBA00047883"/>
    </source>
</evidence>
<proteinExistence type="inferred from homology"/>
<comment type="cofactor">
    <cofactor evidence="9">
        <name>Mg(2+)</name>
        <dbReference type="ChEBI" id="CHEBI:18420"/>
    </cofactor>
    <text evidence="9">Binds 1 Mg(2+) ion per subunit.</text>
</comment>
<feature type="binding site" evidence="9">
    <location>
        <position position="153"/>
    </location>
    <ligand>
        <name>4-amino-2-methyl-5-(diphosphooxymethyl)pyrimidine</name>
        <dbReference type="ChEBI" id="CHEBI:57841"/>
    </ligand>
</feature>